<accession>A0A1H8I666</accession>
<dbReference type="EMBL" id="FOBW01000016">
    <property type="protein sequence ID" value="SEN63687.1"/>
    <property type="molecule type" value="Genomic_DNA"/>
</dbReference>
<dbReference type="InterPro" id="IPR025004">
    <property type="entry name" value="SenN/SenS"/>
</dbReference>
<dbReference type="Pfam" id="PF13040">
    <property type="entry name" value="Fur_reg_FbpB"/>
    <property type="match status" value="1"/>
</dbReference>
<protein>
    <submittedName>
        <fullName evidence="1">Fur-regulated basic protein B</fullName>
    </submittedName>
</protein>
<evidence type="ECO:0000313" key="1">
    <source>
        <dbReference type="EMBL" id="SEN63687.1"/>
    </source>
</evidence>
<evidence type="ECO:0000313" key="2">
    <source>
        <dbReference type="Proteomes" id="UP000198553"/>
    </source>
</evidence>
<keyword evidence="2" id="KW-1185">Reference proteome</keyword>
<dbReference type="AlphaFoldDB" id="A0A1H8I666"/>
<proteinExistence type="predicted"/>
<reference evidence="2" key="1">
    <citation type="submission" date="2016-10" db="EMBL/GenBank/DDBJ databases">
        <authorList>
            <person name="Varghese N."/>
            <person name="Submissions S."/>
        </authorList>
    </citation>
    <scope>NUCLEOTIDE SEQUENCE [LARGE SCALE GENOMIC DNA]</scope>
    <source>
        <strain evidence="2">B48,IBRC-M 10115,DSM 25386,CECT 8001</strain>
    </source>
</reference>
<sequence length="45" mass="5496">MRKQTLSMQTLINNNKKEILFNEKELARIEKRIDEKHVKQLENSR</sequence>
<name>A0A1H8I666_9BACI</name>
<dbReference type="Proteomes" id="UP000198553">
    <property type="component" value="Unassembled WGS sequence"/>
</dbReference>
<dbReference type="OrthoDB" id="2918490at2"/>
<dbReference type="RefSeq" id="WP_139195416.1">
    <property type="nucleotide sequence ID" value="NZ_FOBW01000016.1"/>
</dbReference>
<gene>
    <name evidence="1" type="ORF">SAMN05192533_11663</name>
</gene>
<organism evidence="1 2">
    <name type="scientific">Mesobacillus persicus</name>
    <dbReference type="NCBI Taxonomy" id="930146"/>
    <lineage>
        <taxon>Bacteria</taxon>
        <taxon>Bacillati</taxon>
        <taxon>Bacillota</taxon>
        <taxon>Bacilli</taxon>
        <taxon>Bacillales</taxon>
        <taxon>Bacillaceae</taxon>
        <taxon>Mesobacillus</taxon>
    </lineage>
</organism>